<dbReference type="Ensembl" id="ENSGMOT00000067652.1">
    <property type="protein sequence ID" value="ENSGMOP00000052840.1"/>
    <property type="gene ID" value="ENSGMOG00000030481.1"/>
</dbReference>
<keyword evidence="6" id="KW-1185">Reference proteome</keyword>
<dbReference type="Pfam" id="PF16679">
    <property type="entry name" value="CDT1_C"/>
    <property type="match status" value="1"/>
</dbReference>
<comment type="similarity">
    <text evidence="1">Belongs to the Cdt1 family.</text>
</comment>
<evidence type="ECO:0000256" key="1">
    <source>
        <dbReference type="ARBA" id="ARBA00008356"/>
    </source>
</evidence>
<reference evidence="5" key="2">
    <citation type="submission" date="2025-09" db="UniProtKB">
        <authorList>
            <consortium name="Ensembl"/>
        </authorList>
    </citation>
    <scope>IDENTIFICATION</scope>
</reference>
<feature type="compositionally biased region" description="Basic and acidic residues" evidence="3">
    <location>
        <begin position="133"/>
        <end position="142"/>
    </location>
</feature>
<dbReference type="GO" id="GO:0000076">
    <property type="term" value="P:DNA replication checkpoint signaling"/>
    <property type="evidence" value="ECO:0007669"/>
    <property type="project" value="TreeGrafter"/>
</dbReference>
<proteinExistence type="inferred from homology"/>
<keyword evidence="2" id="KW-0131">Cell cycle</keyword>
<dbReference type="SUPFAM" id="SSF46785">
    <property type="entry name" value="Winged helix' DNA-binding domain"/>
    <property type="match status" value="1"/>
</dbReference>
<reference evidence="5" key="1">
    <citation type="submission" date="2025-08" db="UniProtKB">
        <authorList>
            <consortium name="Ensembl"/>
        </authorList>
    </citation>
    <scope>IDENTIFICATION</scope>
</reference>
<dbReference type="GO" id="GO:0005634">
    <property type="term" value="C:nucleus"/>
    <property type="evidence" value="ECO:0007669"/>
    <property type="project" value="TreeGrafter"/>
</dbReference>
<dbReference type="OrthoDB" id="341730at2759"/>
<feature type="compositionally biased region" description="Polar residues" evidence="3">
    <location>
        <begin position="521"/>
        <end position="545"/>
    </location>
</feature>
<dbReference type="GO" id="GO:0070182">
    <property type="term" value="F:DNA polymerase binding"/>
    <property type="evidence" value="ECO:0007669"/>
    <property type="project" value="TreeGrafter"/>
</dbReference>
<protein>
    <recommendedName>
        <fullName evidence="4">CDT1 Geminin-binding domain-containing protein</fullName>
    </recommendedName>
</protein>
<dbReference type="GeneTree" id="ENSGT00390000012337"/>
<dbReference type="PANTHER" id="PTHR28637">
    <property type="entry name" value="DNA REPLICATION FACTOR CDT1"/>
    <property type="match status" value="1"/>
</dbReference>
<dbReference type="Proteomes" id="UP000694546">
    <property type="component" value="Chromosome 15"/>
</dbReference>
<feature type="region of interest" description="Disordered" evidence="3">
    <location>
        <begin position="1"/>
        <end position="41"/>
    </location>
</feature>
<dbReference type="InterPro" id="IPR032054">
    <property type="entry name" value="Cdt1_C"/>
</dbReference>
<evidence type="ECO:0000313" key="5">
    <source>
        <dbReference type="Ensembl" id="ENSGMOP00000052840.1"/>
    </source>
</evidence>
<dbReference type="Gene3D" id="1.10.10.1420">
    <property type="entry name" value="DNA replication factor Cdt1, C-terminal WH domain"/>
    <property type="match status" value="1"/>
</dbReference>
<dbReference type="GO" id="GO:0000278">
    <property type="term" value="P:mitotic cell cycle"/>
    <property type="evidence" value="ECO:0007669"/>
    <property type="project" value="TreeGrafter"/>
</dbReference>
<feature type="compositionally biased region" description="Polar residues" evidence="3">
    <location>
        <begin position="83"/>
        <end position="92"/>
    </location>
</feature>
<dbReference type="CDD" id="cd08674">
    <property type="entry name" value="Cdt1_m"/>
    <property type="match status" value="1"/>
</dbReference>
<organism evidence="5 6">
    <name type="scientific">Gadus morhua</name>
    <name type="common">Atlantic cod</name>
    <dbReference type="NCBI Taxonomy" id="8049"/>
    <lineage>
        <taxon>Eukaryota</taxon>
        <taxon>Metazoa</taxon>
        <taxon>Chordata</taxon>
        <taxon>Craniata</taxon>
        <taxon>Vertebrata</taxon>
        <taxon>Euteleostomi</taxon>
        <taxon>Actinopterygii</taxon>
        <taxon>Neopterygii</taxon>
        <taxon>Teleostei</taxon>
        <taxon>Neoteleostei</taxon>
        <taxon>Acanthomorphata</taxon>
        <taxon>Zeiogadaria</taxon>
        <taxon>Gadariae</taxon>
        <taxon>Gadiformes</taxon>
        <taxon>Gadoidei</taxon>
        <taxon>Gadidae</taxon>
        <taxon>Gadus</taxon>
    </lineage>
</organism>
<dbReference type="GO" id="GO:0071163">
    <property type="term" value="P:DNA replication preinitiation complex assembly"/>
    <property type="evidence" value="ECO:0007669"/>
    <property type="project" value="InterPro"/>
</dbReference>
<feature type="region of interest" description="Disordered" evidence="3">
    <location>
        <begin position="220"/>
        <end position="243"/>
    </location>
</feature>
<dbReference type="GeneID" id="115560228"/>
<evidence type="ECO:0000259" key="4">
    <source>
        <dbReference type="SMART" id="SM01075"/>
    </source>
</evidence>
<dbReference type="AlphaFoldDB" id="A0A8C5BXU2"/>
<dbReference type="SMART" id="SM01075">
    <property type="entry name" value="CDT1"/>
    <property type="match status" value="1"/>
</dbReference>
<evidence type="ECO:0000256" key="3">
    <source>
        <dbReference type="SAM" id="MobiDB-lite"/>
    </source>
</evidence>
<dbReference type="CDD" id="cd08767">
    <property type="entry name" value="Cdt1_c"/>
    <property type="match status" value="1"/>
</dbReference>
<feature type="domain" description="CDT1 Geminin-binding" evidence="4">
    <location>
        <begin position="314"/>
        <end position="478"/>
    </location>
</feature>
<feature type="region of interest" description="Disordered" evidence="3">
    <location>
        <begin position="262"/>
        <end position="291"/>
    </location>
</feature>
<feature type="region of interest" description="Disordered" evidence="3">
    <location>
        <begin position="78"/>
        <end position="150"/>
    </location>
</feature>
<dbReference type="GO" id="GO:0003677">
    <property type="term" value="F:DNA binding"/>
    <property type="evidence" value="ECO:0007669"/>
    <property type="project" value="InterPro"/>
</dbReference>
<feature type="region of interest" description="Disordered" evidence="3">
    <location>
        <begin position="518"/>
        <end position="547"/>
    </location>
</feature>
<dbReference type="GO" id="GO:0030174">
    <property type="term" value="P:regulation of DNA-templated DNA replication initiation"/>
    <property type="evidence" value="ECO:0007669"/>
    <property type="project" value="InterPro"/>
</dbReference>
<dbReference type="InterPro" id="IPR014939">
    <property type="entry name" value="CDT1_Gemini-bd-like"/>
</dbReference>
<dbReference type="RefSeq" id="XP_030235411.1">
    <property type="nucleotide sequence ID" value="XM_030379551.1"/>
</dbReference>
<dbReference type="PANTHER" id="PTHR28637:SF1">
    <property type="entry name" value="DNA REPLICATION FACTOR CDT1"/>
    <property type="match status" value="1"/>
</dbReference>
<gene>
    <name evidence="5" type="primary">cdt1</name>
</gene>
<sequence length="679" mass="75688">MAQLRVTAFFPQKKKSSAQEATRRKGTRTSSVSGDNGLSGKVFLPSTVCSTPLSSSCSKSIHRDFVRNIVAATEVVGEETDHWSNPNGQRKTPPSPVTPKRTSVDADLGSVTSAAKDHSTAKKRRQLDVSKGAQEDRKTERKTARKRLILPKNEEATEKCRADDLAPAEALVHVSEGVELNIPAARISSRQHAGSLDTNAMSKEDLVGLKSRLETIRRRAENLPSISSTKTTPVAEDEDTSSKTPPVCIDIAALKKRVVRAKELSAKSTNTSKNTTQEKEGKTDAGNTEAQDSNLPAYQRYHTLAQDETPGLTLPYQYKLLAEMFRSADTIVGMLYNRNETVTFAKVQQGVRDMMHKRFEQSHMGQMKTVFPGAYAFRQERNIPTFNSNIKKGSYQLTLEPVMNTGQKEARPLLTASRLLERRRIFHQNLVGHVKEHHKTFLSSRFPALLVPEDKLTRWHPRFQVDMVPAIVPEELPAPPHVEKLTSAQEVLNRARSLLTPKMVSALTCAALKTTAASTVGEEQQPVSSPTTGTNEPVAPASTTSRDLKGVSQALLDRIRAKEAQKLEAAMTRNPAQELRLLMMTRLTELARILRTVFVAERKPALIMEMACNRMVASYRSALSTGEMEKHLQLLAELVPDWLTIHPVRKDFYLKLCKNMDLHIVQDKLSLRLKEEQRL</sequence>
<dbReference type="InterPro" id="IPR045173">
    <property type="entry name" value="Cdt1"/>
</dbReference>
<evidence type="ECO:0000256" key="2">
    <source>
        <dbReference type="ARBA" id="ARBA00023306"/>
    </source>
</evidence>
<evidence type="ECO:0000313" key="6">
    <source>
        <dbReference type="Proteomes" id="UP000694546"/>
    </source>
</evidence>
<name>A0A8C5BXU2_GADMO</name>
<dbReference type="InterPro" id="IPR036390">
    <property type="entry name" value="WH_DNA-bd_sf"/>
</dbReference>
<dbReference type="Pfam" id="PF08839">
    <property type="entry name" value="CDT1"/>
    <property type="match status" value="1"/>
</dbReference>
<accession>A0A8C5BXU2</accession>
<dbReference type="OMA" id="CFRQERN"/>
<dbReference type="InterPro" id="IPR038090">
    <property type="entry name" value="Cdt1_C_WH_dom_sf"/>
</dbReference>